<name>A0ABT5B260_9BACT</name>
<dbReference type="SUPFAM" id="SSF51735">
    <property type="entry name" value="NAD(P)-binding Rossmann-fold domains"/>
    <property type="match status" value="1"/>
</dbReference>
<keyword evidence="2" id="KW-0560">Oxidoreductase</keyword>
<dbReference type="CDD" id="cd05233">
    <property type="entry name" value="SDR_c"/>
    <property type="match status" value="1"/>
</dbReference>
<dbReference type="Gene3D" id="3.40.50.720">
    <property type="entry name" value="NAD(P)-binding Rossmann-like Domain"/>
    <property type="match status" value="1"/>
</dbReference>
<dbReference type="PANTHER" id="PTHR43477">
    <property type="entry name" value="DIHYDROANTICAPSIN 7-DEHYDROGENASE"/>
    <property type="match status" value="1"/>
</dbReference>
<dbReference type="Proteomes" id="UP001217838">
    <property type="component" value="Unassembled WGS sequence"/>
</dbReference>
<sequence>MSKAADTIVLTGGSSGIGAAIAARSRADGQRVINLSRRPCLADGAINLAVDLADAVAVAEAIVRVRELIGARGRVHLIHNAAFQIVDAVTNFDARACEQAMRINVVTPAELTAGLLPTMAPGSSVIFIGSTLSEKGVPGRLSYCASKHALVGLLRATVQDLFGTGIHAVCVCPGFVDTPLLDPLRARGPEVMQQLLDMVSYGRLLTPEEVADIVAFTLDRPALNGAIIHANLGQREG</sequence>
<evidence type="ECO:0000313" key="3">
    <source>
        <dbReference type="EMBL" id="MDC0668195.1"/>
    </source>
</evidence>
<evidence type="ECO:0000313" key="4">
    <source>
        <dbReference type="Proteomes" id="UP001217838"/>
    </source>
</evidence>
<evidence type="ECO:0000256" key="1">
    <source>
        <dbReference type="ARBA" id="ARBA00006484"/>
    </source>
</evidence>
<gene>
    <name evidence="3" type="ORF">POL58_10620</name>
</gene>
<dbReference type="RefSeq" id="WP_271997073.1">
    <property type="nucleotide sequence ID" value="NZ_JAQNDN010000003.1"/>
</dbReference>
<comment type="similarity">
    <text evidence="1">Belongs to the short-chain dehydrogenases/reductases (SDR) family.</text>
</comment>
<comment type="caution">
    <text evidence="3">The sequence shown here is derived from an EMBL/GenBank/DDBJ whole genome shotgun (WGS) entry which is preliminary data.</text>
</comment>
<dbReference type="PRINTS" id="PR00081">
    <property type="entry name" value="GDHRDH"/>
</dbReference>
<dbReference type="InterPro" id="IPR002347">
    <property type="entry name" value="SDR_fam"/>
</dbReference>
<dbReference type="PANTHER" id="PTHR43477:SF1">
    <property type="entry name" value="DIHYDROANTICAPSIN 7-DEHYDROGENASE"/>
    <property type="match status" value="1"/>
</dbReference>
<accession>A0ABT5B260</accession>
<dbReference type="InterPro" id="IPR036291">
    <property type="entry name" value="NAD(P)-bd_dom_sf"/>
</dbReference>
<keyword evidence="4" id="KW-1185">Reference proteome</keyword>
<organism evidence="3 4">
    <name type="scientific">Nannocystis radixulma</name>
    <dbReference type="NCBI Taxonomy" id="2995305"/>
    <lineage>
        <taxon>Bacteria</taxon>
        <taxon>Pseudomonadati</taxon>
        <taxon>Myxococcota</taxon>
        <taxon>Polyangia</taxon>
        <taxon>Nannocystales</taxon>
        <taxon>Nannocystaceae</taxon>
        <taxon>Nannocystis</taxon>
    </lineage>
</organism>
<dbReference type="Pfam" id="PF00106">
    <property type="entry name" value="adh_short"/>
    <property type="match status" value="1"/>
</dbReference>
<reference evidence="3 4" key="1">
    <citation type="submission" date="2022-11" db="EMBL/GenBank/DDBJ databases">
        <title>Minimal conservation of predation-associated metabolite biosynthetic gene clusters underscores biosynthetic potential of Myxococcota including descriptions for ten novel species: Archangium lansinium sp. nov., Myxococcus landrumus sp. nov., Nannocystis bai.</title>
        <authorList>
            <person name="Ahearne A."/>
            <person name="Stevens C."/>
            <person name="Dowd S."/>
        </authorList>
    </citation>
    <scope>NUCLEOTIDE SEQUENCE [LARGE SCALE GENOMIC DNA]</scope>
    <source>
        <strain evidence="3 4">NCELM</strain>
    </source>
</reference>
<dbReference type="InterPro" id="IPR051122">
    <property type="entry name" value="SDR_DHRS6-like"/>
</dbReference>
<protein>
    <submittedName>
        <fullName evidence="3">SDR family NAD(P)-dependent oxidoreductase</fullName>
    </submittedName>
</protein>
<proteinExistence type="inferred from homology"/>
<evidence type="ECO:0000256" key="2">
    <source>
        <dbReference type="ARBA" id="ARBA00023002"/>
    </source>
</evidence>
<dbReference type="EMBL" id="JAQNDN010000003">
    <property type="protein sequence ID" value="MDC0668195.1"/>
    <property type="molecule type" value="Genomic_DNA"/>
</dbReference>